<accession>A0ABM5UUX5</accession>
<keyword evidence="8 10" id="KW-0030">Aminoacyl-tRNA synthetase</keyword>
<gene>
    <name evidence="10 12" type="primary">hisS</name>
    <name evidence="12" type="ORF">CleRT_11540</name>
</gene>
<evidence type="ECO:0000256" key="1">
    <source>
        <dbReference type="ARBA" id="ARBA00008226"/>
    </source>
</evidence>
<keyword evidence="6 10" id="KW-0067">ATP-binding</keyword>
<dbReference type="InterPro" id="IPR033656">
    <property type="entry name" value="HisRS_anticodon"/>
</dbReference>
<dbReference type="PROSITE" id="PS50862">
    <property type="entry name" value="AA_TRNA_LIGASE_II"/>
    <property type="match status" value="1"/>
</dbReference>
<dbReference type="Gene3D" id="3.30.930.10">
    <property type="entry name" value="Bira Bifunctional Protein, Domain 2"/>
    <property type="match status" value="1"/>
</dbReference>
<evidence type="ECO:0000256" key="4">
    <source>
        <dbReference type="ARBA" id="ARBA00022598"/>
    </source>
</evidence>
<evidence type="ECO:0000256" key="9">
    <source>
        <dbReference type="ARBA" id="ARBA00047639"/>
    </source>
</evidence>
<dbReference type="CDD" id="cd00773">
    <property type="entry name" value="HisRS-like_core"/>
    <property type="match status" value="1"/>
</dbReference>
<dbReference type="InterPro" id="IPR004516">
    <property type="entry name" value="HisRS/HisZ"/>
</dbReference>
<keyword evidence="3 10" id="KW-0963">Cytoplasm</keyword>
<dbReference type="InterPro" id="IPR006195">
    <property type="entry name" value="aa-tRNA-synth_II"/>
</dbReference>
<feature type="domain" description="Aminoacyl-transfer RNA synthetases class-II family profile" evidence="11">
    <location>
        <begin position="1"/>
        <end position="353"/>
    </location>
</feature>
<proteinExistence type="inferred from homology"/>
<comment type="catalytic activity">
    <reaction evidence="9 10">
        <text>tRNA(His) + L-histidine + ATP = L-histidyl-tRNA(His) + AMP + diphosphate + H(+)</text>
        <dbReference type="Rhea" id="RHEA:17313"/>
        <dbReference type="Rhea" id="RHEA-COMP:9665"/>
        <dbReference type="Rhea" id="RHEA-COMP:9689"/>
        <dbReference type="ChEBI" id="CHEBI:15378"/>
        <dbReference type="ChEBI" id="CHEBI:30616"/>
        <dbReference type="ChEBI" id="CHEBI:33019"/>
        <dbReference type="ChEBI" id="CHEBI:57595"/>
        <dbReference type="ChEBI" id="CHEBI:78442"/>
        <dbReference type="ChEBI" id="CHEBI:78527"/>
        <dbReference type="ChEBI" id="CHEBI:456215"/>
        <dbReference type="EC" id="6.1.1.21"/>
    </reaction>
</comment>
<evidence type="ECO:0000259" key="11">
    <source>
        <dbReference type="PROSITE" id="PS50862"/>
    </source>
</evidence>
<dbReference type="HAMAP" id="MF_00127">
    <property type="entry name" value="His_tRNA_synth"/>
    <property type="match status" value="1"/>
</dbReference>
<dbReference type="Pfam" id="PF13393">
    <property type="entry name" value="tRNA-synt_His"/>
    <property type="match status" value="1"/>
</dbReference>
<evidence type="ECO:0000256" key="3">
    <source>
        <dbReference type="ARBA" id="ARBA00022490"/>
    </source>
</evidence>
<dbReference type="InterPro" id="IPR004154">
    <property type="entry name" value="Anticodon-bd"/>
</dbReference>
<dbReference type="SUPFAM" id="SSF52954">
    <property type="entry name" value="Class II aaRS ABD-related"/>
    <property type="match status" value="1"/>
</dbReference>
<dbReference type="Proteomes" id="UP000063965">
    <property type="component" value="Chromosome"/>
</dbReference>
<dbReference type="InterPro" id="IPR045864">
    <property type="entry name" value="aa-tRNA-synth_II/BPL/LPL"/>
</dbReference>
<dbReference type="CDD" id="cd00859">
    <property type="entry name" value="HisRS_anticodon"/>
    <property type="match status" value="1"/>
</dbReference>
<dbReference type="Pfam" id="PF03129">
    <property type="entry name" value="HGTP_anticodon"/>
    <property type="match status" value="1"/>
</dbReference>
<keyword evidence="13" id="KW-1185">Reference proteome</keyword>
<evidence type="ECO:0000313" key="13">
    <source>
        <dbReference type="Proteomes" id="UP000063965"/>
    </source>
</evidence>
<evidence type="ECO:0000256" key="8">
    <source>
        <dbReference type="ARBA" id="ARBA00023146"/>
    </source>
</evidence>
<evidence type="ECO:0000256" key="7">
    <source>
        <dbReference type="ARBA" id="ARBA00022917"/>
    </source>
</evidence>
<dbReference type="NCBIfam" id="TIGR00442">
    <property type="entry name" value="hisS"/>
    <property type="match status" value="1"/>
</dbReference>
<evidence type="ECO:0000256" key="5">
    <source>
        <dbReference type="ARBA" id="ARBA00022741"/>
    </source>
</evidence>
<dbReference type="InterPro" id="IPR041715">
    <property type="entry name" value="HisRS-like_core"/>
</dbReference>
<evidence type="ECO:0000256" key="10">
    <source>
        <dbReference type="HAMAP-Rule" id="MF_00127"/>
    </source>
</evidence>
<evidence type="ECO:0000313" key="12">
    <source>
        <dbReference type="EMBL" id="AKQ33792.1"/>
    </source>
</evidence>
<dbReference type="InterPro" id="IPR015807">
    <property type="entry name" value="His-tRNA-ligase"/>
</dbReference>
<organism evidence="12 13">
    <name type="scientific">Candidatus Coxiella mudrowiae</name>
    <dbReference type="NCBI Taxonomy" id="2054173"/>
    <lineage>
        <taxon>Bacteria</taxon>
        <taxon>Pseudomonadati</taxon>
        <taxon>Pseudomonadota</taxon>
        <taxon>Gammaproteobacteria</taxon>
        <taxon>Legionellales</taxon>
        <taxon>Coxiellaceae</taxon>
        <taxon>Coxiella</taxon>
    </lineage>
</organism>
<dbReference type="PANTHER" id="PTHR43707:SF1">
    <property type="entry name" value="HISTIDINE--TRNA LIGASE, MITOCHONDRIAL-RELATED"/>
    <property type="match status" value="1"/>
</dbReference>
<dbReference type="PIRSF" id="PIRSF001549">
    <property type="entry name" value="His-tRNA_synth"/>
    <property type="match status" value="1"/>
</dbReference>
<dbReference type="EMBL" id="CP011126">
    <property type="protein sequence ID" value="AKQ33792.1"/>
    <property type="molecule type" value="Genomic_DNA"/>
</dbReference>
<comment type="similarity">
    <text evidence="1 10">Belongs to the class-II aminoacyl-tRNA synthetase family.</text>
</comment>
<comment type="subcellular location">
    <subcellularLocation>
        <location evidence="10">Cytoplasm</location>
    </subcellularLocation>
</comment>
<evidence type="ECO:0000256" key="2">
    <source>
        <dbReference type="ARBA" id="ARBA00011738"/>
    </source>
</evidence>
<dbReference type="Gene3D" id="3.40.50.800">
    <property type="entry name" value="Anticodon-binding domain"/>
    <property type="match status" value="1"/>
</dbReference>
<dbReference type="InterPro" id="IPR036621">
    <property type="entry name" value="Anticodon-bd_dom_sf"/>
</dbReference>
<keyword evidence="4 10" id="KW-0436">Ligase</keyword>
<dbReference type="EC" id="6.1.1.21" evidence="10"/>
<reference evidence="12 13" key="1">
    <citation type="journal article" date="2015" name="Genome Biol. Evol.">
        <title>Distinctive Genome Reduction Rates Revealed by Genomic Analyses of Two Coxiella-Like Endosymbionts in Ticks.</title>
        <authorList>
            <person name="Gottlieb Y."/>
            <person name="Lalzar I."/>
            <person name="Klasson L."/>
        </authorList>
    </citation>
    <scope>NUCLEOTIDE SEQUENCE [LARGE SCALE GENOMIC DNA]</scope>
    <source>
        <strain evidence="12 13">CRt</strain>
    </source>
</reference>
<keyword evidence="5 10" id="KW-0547">Nucleotide-binding</keyword>
<protein>
    <recommendedName>
        <fullName evidence="10">Histidine--tRNA ligase</fullName>
        <ecNumber evidence="10">6.1.1.21</ecNumber>
    </recommendedName>
    <alternativeName>
        <fullName evidence="10">Histidyl-tRNA synthetase</fullName>
        <shortName evidence="10">HisRS</shortName>
    </alternativeName>
</protein>
<comment type="subunit">
    <text evidence="2 10">Homodimer.</text>
</comment>
<name>A0ABM5UUX5_9COXI</name>
<dbReference type="SUPFAM" id="SSF55681">
    <property type="entry name" value="Class II aaRS and biotin synthetases"/>
    <property type="match status" value="1"/>
</dbReference>
<dbReference type="PANTHER" id="PTHR43707">
    <property type="entry name" value="HISTIDYL-TRNA SYNTHETASE"/>
    <property type="match status" value="1"/>
</dbReference>
<sequence>MTEIIKAIRGMRDVLPDEIPYWSFFEETFRTIITSYGYREIRFPVVEKTALFKRTIGEATDIVEKEMYTFLDRNGESLTLRPEGTASCVRAGIQNSLFYNQTQRLWYIGPMFRYERPQKGRYRQFYQVGVETYGIGNPAIDAELILIGRRFWKMLGLEKYITLELNTLGTLNCRLHYRERLVNYLESRKIELDEDSQRRLITNPLRILDSKNPVLQPIIMEAPKLLDHLDDESRRHWDQLQALLEQAGLSYIVNPNLVRGLDYYTHTVFEWVTSQLGAQGTVCAGGRYDDLVEQMGDRSTPAAGFSAGLERVVLLLQAMREYVIHSDIYLVVEGERAVKRGLMVAEHLRDALPSLVIETHLSGGGFKSQFRRADKSGAKWALVIGEEEMKTNTVTLKPLSEALPQQQLKENEVIAYLREKIYMKKQLNYPYFPLSRRTVKE</sequence>
<keyword evidence="7 10" id="KW-0648">Protein biosynthesis</keyword>
<dbReference type="RefSeq" id="WP_082160452.1">
    <property type="nucleotide sequence ID" value="NZ_CP011126.1"/>
</dbReference>
<evidence type="ECO:0000256" key="6">
    <source>
        <dbReference type="ARBA" id="ARBA00022840"/>
    </source>
</evidence>
<dbReference type="GO" id="GO:0016874">
    <property type="term" value="F:ligase activity"/>
    <property type="evidence" value="ECO:0007669"/>
    <property type="project" value="UniProtKB-KW"/>
</dbReference>